<protein>
    <submittedName>
        <fullName evidence="8">Cysteine desulfurase</fullName>
    </submittedName>
</protein>
<dbReference type="PIRSF" id="PIRSF005572">
    <property type="entry name" value="NifS"/>
    <property type="match status" value="1"/>
</dbReference>
<reference evidence="8" key="1">
    <citation type="submission" date="2022-06" db="EMBL/GenBank/DDBJ databases">
        <title>Aquibacillus sp. a new bacterium isolated from soil saline samples.</title>
        <authorList>
            <person name="Galisteo C."/>
            <person name="De La Haba R."/>
            <person name="Sanchez-Porro C."/>
            <person name="Ventosa A."/>
        </authorList>
    </citation>
    <scope>NUCLEOTIDE SEQUENCE</scope>
    <source>
        <strain evidence="8">3ASR75-54</strain>
    </source>
</reference>
<evidence type="ECO:0000313" key="9">
    <source>
        <dbReference type="Proteomes" id="UP001145069"/>
    </source>
</evidence>
<evidence type="ECO:0000256" key="3">
    <source>
        <dbReference type="ARBA" id="ARBA00022723"/>
    </source>
</evidence>
<keyword evidence="5" id="KW-0408">Iron</keyword>
<comment type="cofactor">
    <cofactor evidence="1">
        <name>pyridoxal 5'-phosphate</name>
        <dbReference type="ChEBI" id="CHEBI:597326"/>
    </cofactor>
</comment>
<comment type="similarity">
    <text evidence="2">Belongs to the class-V pyridoxal-phosphate-dependent aminotransferase family. NifS/IscS subfamily.</text>
</comment>
<dbReference type="PANTHER" id="PTHR11601">
    <property type="entry name" value="CYSTEINE DESULFURYLASE FAMILY MEMBER"/>
    <property type="match status" value="1"/>
</dbReference>
<keyword evidence="6" id="KW-0411">Iron-sulfur</keyword>
<proteinExistence type="inferred from homology"/>
<dbReference type="Gene3D" id="3.40.640.10">
    <property type="entry name" value="Type I PLP-dependent aspartate aminotransferase-like (Major domain)"/>
    <property type="match status" value="1"/>
</dbReference>
<dbReference type="InterPro" id="IPR015421">
    <property type="entry name" value="PyrdxlP-dep_Trfase_major"/>
</dbReference>
<dbReference type="InterPro" id="IPR016454">
    <property type="entry name" value="Cysteine_dSase"/>
</dbReference>
<dbReference type="InterPro" id="IPR000192">
    <property type="entry name" value="Aminotrans_V_dom"/>
</dbReference>
<dbReference type="EMBL" id="JAMQKC010000001">
    <property type="protein sequence ID" value="MDC3415776.1"/>
    <property type="molecule type" value="Genomic_DNA"/>
</dbReference>
<evidence type="ECO:0000259" key="7">
    <source>
        <dbReference type="Pfam" id="PF00266"/>
    </source>
</evidence>
<evidence type="ECO:0000256" key="6">
    <source>
        <dbReference type="ARBA" id="ARBA00023014"/>
    </source>
</evidence>
<evidence type="ECO:0000313" key="8">
    <source>
        <dbReference type="EMBL" id="MDC3415776.1"/>
    </source>
</evidence>
<dbReference type="RefSeq" id="WP_272444729.1">
    <property type="nucleotide sequence ID" value="NZ_JAMQKC010000001.1"/>
</dbReference>
<dbReference type="Gene3D" id="3.90.1150.10">
    <property type="entry name" value="Aspartate Aminotransferase, domain 1"/>
    <property type="match status" value="1"/>
</dbReference>
<name>A0A9X3WCE8_9BACI</name>
<evidence type="ECO:0000256" key="2">
    <source>
        <dbReference type="ARBA" id="ARBA00006490"/>
    </source>
</evidence>
<dbReference type="GO" id="GO:0051536">
    <property type="term" value="F:iron-sulfur cluster binding"/>
    <property type="evidence" value="ECO:0007669"/>
    <property type="project" value="UniProtKB-KW"/>
</dbReference>
<keyword evidence="9" id="KW-1185">Reference proteome</keyword>
<keyword evidence="4" id="KW-0663">Pyridoxal phosphate</keyword>
<organism evidence="8 9">
    <name type="scientific">Aquibacillus salsiterrae</name>
    <dbReference type="NCBI Taxonomy" id="2950439"/>
    <lineage>
        <taxon>Bacteria</taxon>
        <taxon>Bacillati</taxon>
        <taxon>Bacillota</taxon>
        <taxon>Bacilli</taxon>
        <taxon>Bacillales</taxon>
        <taxon>Bacillaceae</taxon>
        <taxon>Aquibacillus</taxon>
    </lineage>
</organism>
<accession>A0A9X3WCE8</accession>
<feature type="domain" description="Aminotransferase class V" evidence="7">
    <location>
        <begin position="2"/>
        <end position="364"/>
    </location>
</feature>
<dbReference type="NCBIfam" id="NF002806">
    <property type="entry name" value="PRK02948.1"/>
    <property type="match status" value="1"/>
</dbReference>
<evidence type="ECO:0000256" key="1">
    <source>
        <dbReference type="ARBA" id="ARBA00001933"/>
    </source>
</evidence>
<dbReference type="FunFam" id="3.40.640.10:FF:000084">
    <property type="entry name" value="IscS-like cysteine desulfurase"/>
    <property type="match status" value="1"/>
</dbReference>
<comment type="caution">
    <text evidence="8">The sequence shown here is derived from an EMBL/GenBank/DDBJ whole genome shotgun (WGS) entry which is preliminary data.</text>
</comment>
<dbReference type="PANTHER" id="PTHR11601:SF50">
    <property type="entry name" value="CYSTEINE DESULFURASE ISCS 2-RELATED"/>
    <property type="match status" value="1"/>
</dbReference>
<dbReference type="InterPro" id="IPR015424">
    <property type="entry name" value="PyrdxlP-dep_Trfase"/>
</dbReference>
<sequence>MIYLDNSATTKPYNEVMESFEKVSKAFYGNPSSIHQLGIEAERLLLKAKEQMAQLLGISEQEIIFTSGGTEGNNTAIKGIALKHQARGNHIITSSIEHPSVLEACKSLEKLGFTVTYLPVNQYGLVSVDALKAAINEKTILISIMHVNNELGTIQPIKEIGEIAKQFPKLYFHVDNVQGFGKIPLNLQNSGIDLCTFSGHKIHGVKGTGMLYIKKGTAIFPLFHGGEQEFNYRSGTENLAGIVAFVKASRIILAEYNENDGKLNNLNKRLRALLDSHSSIVINSPSSYHAPHIINFSIPGLKPEVVIHALGQKGIYISTKSACSSKTPDESAVLTACGLAKDVSESALRVSLSYHNTRDDIEIFYQTLCEVLDQLIKVMR</sequence>
<dbReference type="InterPro" id="IPR015422">
    <property type="entry name" value="PyrdxlP-dep_Trfase_small"/>
</dbReference>
<dbReference type="SUPFAM" id="SSF53383">
    <property type="entry name" value="PLP-dependent transferases"/>
    <property type="match status" value="1"/>
</dbReference>
<dbReference type="AlphaFoldDB" id="A0A9X3WCE8"/>
<gene>
    <name evidence="8" type="ORF">NC799_02485</name>
</gene>
<keyword evidence="3" id="KW-0479">Metal-binding</keyword>
<evidence type="ECO:0000256" key="4">
    <source>
        <dbReference type="ARBA" id="ARBA00022898"/>
    </source>
</evidence>
<evidence type="ECO:0000256" key="5">
    <source>
        <dbReference type="ARBA" id="ARBA00023004"/>
    </source>
</evidence>
<dbReference type="GO" id="GO:0046872">
    <property type="term" value="F:metal ion binding"/>
    <property type="evidence" value="ECO:0007669"/>
    <property type="project" value="UniProtKB-KW"/>
</dbReference>
<dbReference type="Gene3D" id="1.10.260.50">
    <property type="match status" value="1"/>
</dbReference>
<dbReference type="Proteomes" id="UP001145069">
    <property type="component" value="Unassembled WGS sequence"/>
</dbReference>
<dbReference type="Pfam" id="PF00266">
    <property type="entry name" value="Aminotran_5"/>
    <property type="match status" value="1"/>
</dbReference>
<dbReference type="GO" id="GO:0031071">
    <property type="term" value="F:cysteine desulfurase activity"/>
    <property type="evidence" value="ECO:0007669"/>
    <property type="project" value="UniProtKB-ARBA"/>
</dbReference>